<sequence length="168" mass="18579">MLLHHEIDVDAEEYPSFCWADGTYDADDIAKGLLRGPFVPRILCHLWTAPASALFRPDKIPKRCNARAHGVFKIVPEMIAYGVVQGRTLLSTADWDVLDGHFNYEDLFNAVMELFTDPEGATWAKETLAWYQEQIFGPSSSAAGSAPRPAKNAAAAIKVQRMKRAAAT</sequence>
<comment type="caution">
    <text evidence="1">The sequence shown here is derived from an EMBL/GenBank/DDBJ whole genome shotgun (WGS) entry which is preliminary data.</text>
</comment>
<keyword evidence="2" id="KW-1185">Reference proteome</keyword>
<dbReference type="InterPro" id="IPR046521">
    <property type="entry name" value="DUF6698"/>
</dbReference>
<dbReference type="Pfam" id="PF20414">
    <property type="entry name" value="DUF6698"/>
    <property type="match status" value="1"/>
</dbReference>
<evidence type="ECO:0000313" key="1">
    <source>
        <dbReference type="EMBL" id="KAJ7033958.1"/>
    </source>
</evidence>
<protein>
    <submittedName>
        <fullName evidence="1">Uncharacterized protein</fullName>
    </submittedName>
</protein>
<organism evidence="1 2">
    <name type="scientific">Mycena alexandri</name>
    <dbReference type="NCBI Taxonomy" id="1745969"/>
    <lineage>
        <taxon>Eukaryota</taxon>
        <taxon>Fungi</taxon>
        <taxon>Dikarya</taxon>
        <taxon>Basidiomycota</taxon>
        <taxon>Agaricomycotina</taxon>
        <taxon>Agaricomycetes</taxon>
        <taxon>Agaricomycetidae</taxon>
        <taxon>Agaricales</taxon>
        <taxon>Marasmiineae</taxon>
        <taxon>Mycenaceae</taxon>
        <taxon>Mycena</taxon>
    </lineage>
</organism>
<evidence type="ECO:0000313" key="2">
    <source>
        <dbReference type="Proteomes" id="UP001218188"/>
    </source>
</evidence>
<accession>A0AAD6SUA9</accession>
<dbReference type="AlphaFoldDB" id="A0AAD6SUA9"/>
<dbReference type="Proteomes" id="UP001218188">
    <property type="component" value="Unassembled WGS sequence"/>
</dbReference>
<gene>
    <name evidence="1" type="ORF">C8F04DRAFT_605830</name>
</gene>
<name>A0AAD6SUA9_9AGAR</name>
<proteinExistence type="predicted"/>
<dbReference type="EMBL" id="JARJCM010000061">
    <property type="protein sequence ID" value="KAJ7033958.1"/>
    <property type="molecule type" value="Genomic_DNA"/>
</dbReference>
<reference evidence="1" key="1">
    <citation type="submission" date="2023-03" db="EMBL/GenBank/DDBJ databases">
        <title>Massive genome expansion in bonnet fungi (Mycena s.s.) driven by repeated elements and novel gene families across ecological guilds.</title>
        <authorList>
            <consortium name="Lawrence Berkeley National Laboratory"/>
            <person name="Harder C.B."/>
            <person name="Miyauchi S."/>
            <person name="Viragh M."/>
            <person name="Kuo A."/>
            <person name="Thoen E."/>
            <person name="Andreopoulos B."/>
            <person name="Lu D."/>
            <person name="Skrede I."/>
            <person name="Drula E."/>
            <person name="Henrissat B."/>
            <person name="Morin E."/>
            <person name="Kohler A."/>
            <person name="Barry K."/>
            <person name="LaButti K."/>
            <person name="Morin E."/>
            <person name="Salamov A."/>
            <person name="Lipzen A."/>
            <person name="Mereny Z."/>
            <person name="Hegedus B."/>
            <person name="Baldrian P."/>
            <person name="Stursova M."/>
            <person name="Weitz H."/>
            <person name="Taylor A."/>
            <person name="Grigoriev I.V."/>
            <person name="Nagy L.G."/>
            <person name="Martin F."/>
            <person name="Kauserud H."/>
        </authorList>
    </citation>
    <scope>NUCLEOTIDE SEQUENCE</scope>
    <source>
        <strain evidence="1">CBHHK200</strain>
    </source>
</reference>